<dbReference type="PANTHER" id="PTHR43845">
    <property type="entry name" value="BLR5969 PROTEIN"/>
    <property type="match status" value="1"/>
</dbReference>
<evidence type="ECO:0000313" key="2">
    <source>
        <dbReference type="EMBL" id="SFC08072.1"/>
    </source>
</evidence>
<dbReference type="EMBL" id="FOKV01000002">
    <property type="protein sequence ID" value="SFC08072.1"/>
    <property type="molecule type" value="Genomic_DNA"/>
</dbReference>
<dbReference type="AlphaFoldDB" id="A0A1I1G9W7"/>
<dbReference type="Gene3D" id="3.40.50.12780">
    <property type="entry name" value="N-terminal domain of ligase-like"/>
    <property type="match status" value="1"/>
</dbReference>
<accession>A0A1I1G9W7</accession>
<organism evidence="2 3">
    <name type="scientific">Zunongwangia mangrovi</name>
    <dbReference type="NCBI Taxonomy" id="1334022"/>
    <lineage>
        <taxon>Bacteria</taxon>
        <taxon>Pseudomonadati</taxon>
        <taxon>Bacteroidota</taxon>
        <taxon>Flavobacteriia</taxon>
        <taxon>Flavobacteriales</taxon>
        <taxon>Flavobacteriaceae</taxon>
        <taxon>Zunongwangia</taxon>
    </lineage>
</organism>
<dbReference type="Proteomes" id="UP000199438">
    <property type="component" value="Unassembled WGS sequence"/>
</dbReference>
<name>A0A1I1G9W7_9FLAO</name>
<dbReference type="InterPro" id="IPR042099">
    <property type="entry name" value="ANL_N_sf"/>
</dbReference>
<evidence type="ECO:0000259" key="1">
    <source>
        <dbReference type="Pfam" id="PF00501"/>
    </source>
</evidence>
<dbReference type="SUPFAM" id="SSF56801">
    <property type="entry name" value="Acetyl-CoA synthetase-like"/>
    <property type="match status" value="1"/>
</dbReference>
<feature type="domain" description="AMP-dependent synthetase/ligase" evidence="1">
    <location>
        <begin position="84"/>
        <end position="283"/>
    </location>
</feature>
<proteinExistence type="predicted"/>
<dbReference type="OrthoDB" id="580775at2"/>
<keyword evidence="3" id="KW-1185">Reference proteome</keyword>
<dbReference type="InterPro" id="IPR000873">
    <property type="entry name" value="AMP-dep_synth/lig_dom"/>
</dbReference>
<dbReference type="STRING" id="1334022.SAMN04487907_102169"/>
<gene>
    <name evidence="2" type="ORF">SAMN04487907_102169</name>
</gene>
<sequence>MKDFLSPEISQQEQWQLVKQHLDYASQNSPFYKQIFIENAIDISAIKNETDFRRIPITTKEDLQLHNLDFLAVDYTEVIDHVTTSGTLGNPINFMLNEADLQRLTYNEYESFKIAGVTKNDVVQITTTLDRRFMAGMAYYLGLRKLGAGVIRTGSGLPGLQWDSIHRFKPKFLVAVPSFLLKLIDYARQHNIDYKNSSVKGVICIGESLLNENLEDSALRKRIRELWEIELFSTYASTEMATAFTECDLHKGNHILPNLIYTEILDESGKPVENGEVGELVVTPLQVESMPLIRYATGDMLMKIEGNCICGRSSARIGAIIGRKKQMLKIKGTSLYPQHIQEAMNALEISDYIIEAKNDEFGNDLVILKISEEVKLSPLEIQLKLRDQLQIKLEIQQISASALFQKKFPKESRKPIIFHDLRSI</sequence>
<dbReference type="RefSeq" id="WP_092541010.1">
    <property type="nucleotide sequence ID" value="NZ_FOKV01000002.1"/>
</dbReference>
<keyword evidence="2" id="KW-0436">Ligase</keyword>
<evidence type="ECO:0000313" key="3">
    <source>
        <dbReference type="Proteomes" id="UP000199438"/>
    </source>
</evidence>
<dbReference type="GO" id="GO:0016874">
    <property type="term" value="F:ligase activity"/>
    <property type="evidence" value="ECO:0007669"/>
    <property type="project" value="UniProtKB-KW"/>
</dbReference>
<dbReference type="Pfam" id="PF00501">
    <property type="entry name" value="AMP-binding"/>
    <property type="match status" value="1"/>
</dbReference>
<protein>
    <submittedName>
        <fullName evidence="2">Phenylacetate-CoA ligase</fullName>
    </submittedName>
</protein>
<dbReference type="PANTHER" id="PTHR43845:SF1">
    <property type="entry name" value="BLR5969 PROTEIN"/>
    <property type="match status" value="1"/>
</dbReference>
<reference evidence="3" key="1">
    <citation type="submission" date="2016-10" db="EMBL/GenBank/DDBJ databases">
        <authorList>
            <person name="Varghese N."/>
            <person name="Submissions S."/>
        </authorList>
    </citation>
    <scope>NUCLEOTIDE SEQUENCE [LARGE SCALE GENOMIC DNA]</scope>
    <source>
        <strain evidence="3">DSM 24499</strain>
    </source>
</reference>